<feature type="transmembrane region" description="Helical" evidence="7">
    <location>
        <begin position="144"/>
        <end position="164"/>
    </location>
</feature>
<evidence type="ECO:0000256" key="3">
    <source>
        <dbReference type="ARBA" id="ARBA00022475"/>
    </source>
</evidence>
<feature type="transmembrane region" description="Helical" evidence="7">
    <location>
        <begin position="201"/>
        <end position="218"/>
    </location>
</feature>
<evidence type="ECO:0000256" key="1">
    <source>
        <dbReference type="ARBA" id="ARBA00004651"/>
    </source>
</evidence>
<feature type="transmembrane region" description="Helical" evidence="7">
    <location>
        <begin position="115"/>
        <end position="138"/>
    </location>
</feature>
<feature type="transmembrane region" description="Helical" evidence="7">
    <location>
        <begin position="82"/>
        <end position="103"/>
    </location>
</feature>
<feature type="transmembrane region" description="Helical" evidence="7">
    <location>
        <begin position="176"/>
        <end position="195"/>
    </location>
</feature>
<comment type="caution">
    <text evidence="9">The sequence shown here is derived from an EMBL/GenBank/DDBJ whole genome shotgun (WGS) entry which is preliminary data.</text>
</comment>
<evidence type="ECO:0000313" key="10">
    <source>
        <dbReference type="Proteomes" id="UP000248301"/>
    </source>
</evidence>
<evidence type="ECO:0000256" key="4">
    <source>
        <dbReference type="ARBA" id="ARBA00022692"/>
    </source>
</evidence>
<dbReference type="EMBL" id="NKUF01000010">
    <property type="protein sequence ID" value="PYD63594.1"/>
    <property type="molecule type" value="Genomic_DNA"/>
</dbReference>
<dbReference type="Gene3D" id="1.20.1720.10">
    <property type="entry name" value="Multidrug resistance protein D"/>
    <property type="match status" value="1"/>
</dbReference>
<proteinExistence type="predicted"/>
<dbReference type="Proteomes" id="UP000248301">
    <property type="component" value="Unassembled WGS sequence"/>
</dbReference>
<dbReference type="InterPro" id="IPR036259">
    <property type="entry name" value="MFS_trans_sf"/>
</dbReference>
<reference evidence="9 10" key="1">
    <citation type="submission" date="2017-07" db="EMBL/GenBank/DDBJ databases">
        <title>A draft genome sequence of Gluconacetobacter entanii LTH 4560.</title>
        <authorList>
            <person name="Skraban J."/>
            <person name="Cleenwerck I."/>
            <person name="Vandamme P."/>
            <person name="Trcek J."/>
        </authorList>
    </citation>
    <scope>NUCLEOTIDE SEQUENCE [LARGE SCALE GENOMIC DNA]</scope>
    <source>
        <strain evidence="9 10">LTH 4560</strain>
    </source>
</reference>
<evidence type="ECO:0000256" key="6">
    <source>
        <dbReference type="ARBA" id="ARBA00023136"/>
    </source>
</evidence>
<comment type="subcellular location">
    <subcellularLocation>
        <location evidence="1">Cell membrane</location>
        <topology evidence="1">Multi-pass membrane protein</topology>
    </subcellularLocation>
</comment>
<evidence type="ECO:0000256" key="7">
    <source>
        <dbReference type="SAM" id="Phobius"/>
    </source>
</evidence>
<evidence type="ECO:0000259" key="8">
    <source>
        <dbReference type="PROSITE" id="PS50850"/>
    </source>
</evidence>
<organism evidence="9 10">
    <name type="scientific">Gluconacetobacter entanii</name>
    <dbReference type="NCBI Taxonomy" id="108528"/>
    <lineage>
        <taxon>Bacteria</taxon>
        <taxon>Pseudomonadati</taxon>
        <taxon>Pseudomonadota</taxon>
        <taxon>Alphaproteobacteria</taxon>
        <taxon>Acetobacterales</taxon>
        <taxon>Acetobacteraceae</taxon>
        <taxon>Gluconacetobacter</taxon>
    </lineage>
</organism>
<dbReference type="OrthoDB" id="2414439at2"/>
<protein>
    <recommendedName>
        <fullName evidence="8">Major facilitator superfamily (MFS) profile domain-containing protein</fullName>
    </recommendedName>
</protein>
<gene>
    <name evidence="9" type="ORF">CFR72_06255</name>
</gene>
<dbReference type="AlphaFoldDB" id="A0A318PU94"/>
<accession>A0A318PU94</accession>
<name>A0A318PU94_9PROT</name>
<dbReference type="InterPro" id="IPR011701">
    <property type="entry name" value="MFS"/>
</dbReference>
<keyword evidence="6 7" id="KW-0472">Membrane</keyword>
<dbReference type="PANTHER" id="PTHR42718:SF46">
    <property type="entry name" value="BLR6921 PROTEIN"/>
    <property type="match status" value="1"/>
</dbReference>
<evidence type="ECO:0000313" key="9">
    <source>
        <dbReference type="EMBL" id="PYD63594.1"/>
    </source>
</evidence>
<dbReference type="PANTHER" id="PTHR42718">
    <property type="entry name" value="MAJOR FACILITATOR SUPERFAMILY MULTIDRUG TRANSPORTER MFSC"/>
    <property type="match status" value="1"/>
</dbReference>
<dbReference type="Pfam" id="PF07690">
    <property type="entry name" value="MFS_1"/>
    <property type="match status" value="1"/>
</dbReference>
<keyword evidence="4 7" id="KW-0812">Transmembrane</keyword>
<dbReference type="InterPro" id="IPR020846">
    <property type="entry name" value="MFS_dom"/>
</dbReference>
<keyword evidence="2" id="KW-0813">Transport</keyword>
<evidence type="ECO:0000256" key="2">
    <source>
        <dbReference type="ARBA" id="ARBA00022448"/>
    </source>
</evidence>
<feature type="transmembrane region" description="Helical" evidence="7">
    <location>
        <begin position="29"/>
        <end position="49"/>
    </location>
</feature>
<keyword evidence="3" id="KW-1003">Cell membrane</keyword>
<evidence type="ECO:0000256" key="5">
    <source>
        <dbReference type="ARBA" id="ARBA00022989"/>
    </source>
</evidence>
<dbReference type="GO" id="GO:0005886">
    <property type="term" value="C:plasma membrane"/>
    <property type="evidence" value="ECO:0007669"/>
    <property type="project" value="UniProtKB-SubCell"/>
</dbReference>
<dbReference type="PROSITE" id="PS50850">
    <property type="entry name" value="MFS"/>
    <property type="match status" value="1"/>
</dbReference>
<dbReference type="GO" id="GO:0022857">
    <property type="term" value="F:transmembrane transporter activity"/>
    <property type="evidence" value="ECO:0007669"/>
    <property type="project" value="InterPro"/>
</dbReference>
<feature type="transmembrane region" description="Helical" evidence="7">
    <location>
        <begin position="56"/>
        <end position="76"/>
    </location>
</feature>
<feature type="domain" description="Major facilitator superfamily (MFS) profile" evidence="8">
    <location>
        <begin position="1"/>
        <end position="219"/>
    </location>
</feature>
<sequence>MSQLDATIVNVSIPDLVTTLHAPFSTVQWVVSGYLLALALTLPLNGWLVDRFGGRTIYLGCFAGFTVTSALCALAWSAPSLIAFRVLQGMAGGLLAPMAQMTIARAAGKQLPRVASAVTLPILLAPLLGPVVAGGILSVASWRWIFLLNLPFGLVALLLASMFLPDDRQECRPRRLDIAGLALLSPALIALLYGTDHIGQRTGQVLLCLAVVMGILYLR</sequence>
<dbReference type="SUPFAM" id="SSF103473">
    <property type="entry name" value="MFS general substrate transporter"/>
    <property type="match status" value="1"/>
</dbReference>
<keyword evidence="5 7" id="KW-1133">Transmembrane helix</keyword>